<evidence type="ECO:0000313" key="3">
    <source>
        <dbReference type="Proteomes" id="UP000828390"/>
    </source>
</evidence>
<gene>
    <name evidence="2" type="ORF">DPMN_181339</name>
</gene>
<sequence>MSYQTGPDWQRIPDLLPNGQPIKGLMMMMMMLLLLLLLLLMMMMMMMMVVVKMMMMVMIIMIMPCYKGMIHVYLVYQSK</sequence>
<comment type="caution">
    <text evidence="2">The sequence shown here is derived from an EMBL/GenBank/DDBJ whole genome shotgun (WGS) entry which is preliminary data.</text>
</comment>
<feature type="transmembrane region" description="Helical" evidence="1">
    <location>
        <begin position="24"/>
        <end position="43"/>
    </location>
</feature>
<dbReference type="AlphaFoldDB" id="A0A9D4I1I7"/>
<reference evidence="2" key="2">
    <citation type="submission" date="2020-11" db="EMBL/GenBank/DDBJ databases">
        <authorList>
            <person name="McCartney M.A."/>
            <person name="Auch B."/>
            <person name="Kono T."/>
            <person name="Mallez S."/>
            <person name="Becker A."/>
            <person name="Gohl D.M."/>
            <person name="Silverstein K.A.T."/>
            <person name="Koren S."/>
            <person name="Bechman K.B."/>
            <person name="Herman A."/>
            <person name="Abrahante J.E."/>
            <person name="Garbe J."/>
        </authorList>
    </citation>
    <scope>NUCLEOTIDE SEQUENCE</scope>
    <source>
        <strain evidence="2">Duluth1</strain>
        <tissue evidence="2">Whole animal</tissue>
    </source>
</reference>
<evidence type="ECO:0000256" key="1">
    <source>
        <dbReference type="SAM" id="Phobius"/>
    </source>
</evidence>
<keyword evidence="3" id="KW-1185">Reference proteome</keyword>
<evidence type="ECO:0000313" key="2">
    <source>
        <dbReference type="EMBL" id="KAH3746921.1"/>
    </source>
</evidence>
<name>A0A9D4I1I7_DREPO</name>
<proteinExistence type="predicted"/>
<accession>A0A9D4I1I7</accession>
<protein>
    <submittedName>
        <fullName evidence="2">Uncharacterized protein</fullName>
    </submittedName>
</protein>
<feature type="transmembrane region" description="Helical" evidence="1">
    <location>
        <begin position="55"/>
        <end position="76"/>
    </location>
</feature>
<dbReference type="EMBL" id="JAIWYP010000010">
    <property type="protein sequence ID" value="KAH3746921.1"/>
    <property type="molecule type" value="Genomic_DNA"/>
</dbReference>
<keyword evidence="1" id="KW-0472">Membrane</keyword>
<dbReference type="Proteomes" id="UP000828390">
    <property type="component" value="Unassembled WGS sequence"/>
</dbReference>
<keyword evidence="1" id="KW-1133">Transmembrane helix</keyword>
<reference evidence="2" key="1">
    <citation type="journal article" date="2019" name="bioRxiv">
        <title>The Genome of the Zebra Mussel, Dreissena polymorpha: A Resource for Invasive Species Research.</title>
        <authorList>
            <person name="McCartney M.A."/>
            <person name="Auch B."/>
            <person name="Kono T."/>
            <person name="Mallez S."/>
            <person name="Zhang Y."/>
            <person name="Obille A."/>
            <person name="Becker A."/>
            <person name="Abrahante J.E."/>
            <person name="Garbe J."/>
            <person name="Badalamenti J.P."/>
            <person name="Herman A."/>
            <person name="Mangelson H."/>
            <person name="Liachko I."/>
            <person name="Sullivan S."/>
            <person name="Sone E.D."/>
            <person name="Koren S."/>
            <person name="Silverstein K.A.T."/>
            <person name="Beckman K.B."/>
            <person name="Gohl D.M."/>
        </authorList>
    </citation>
    <scope>NUCLEOTIDE SEQUENCE</scope>
    <source>
        <strain evidence="2">Duluth1</strain>
        <tissue evidence="2">Whole animal</tissue>
    </source>
</reference>
<organism evidence="2 3">
    <name type="scientific">Dreissena polymorpha</name>
    <name type="common">Zebra mussel</name>
    <name type="synonym">Mytilus polymorpha</name>
    <dbReference type="NCBI Taxonomy" id="45954"/>
    <lineage>
        <taxon>Eukaryota</taxon>
        <taxon>Metazoa</taxon>
        <taxon>Spiralia</taxon>
        <taxon>Lophotrochozoa</taxon>
        <taxon>Mollusca</taxon>
        <taxon>Bivalvia</taxon>
        <taxon>Autobranchia</taxon>
        <taxon>Heteroconchia</taxon>
        <taxon>Euheterodonta</taxon>
        <taxon>Imparidentia</taxon>
        <taxon>Neoheterodontei</taxon>
        <taxon>Myida</taxon>
        <taxon>Dreissenoidea</taxon>
        <taxon>Dreissenidae</taxon>
        <taxon>Dreissena</taxon>
    </lineage>
</organism>
<keyword evidence="1" id="KW-0812">Transmembrane</keyword>